<keyword evidence="6 8" id="KW-0472">Membrane</keyword>
<dbReference type="GO" id="GO:0005384">
    <property type="term" value="F:manganese ion transmembrane transporter activity"/>
    <property type="evidence" value="ECO:0007669"/>
    <property type="project" value="UniProtKB-UniRule"/>
</dbReference>
<comment type="similarity">
    <text evidence="8">Belongs to the MntP (TC 9.B.29) family.</text>
</comment>
<evidence type="ECO:0000313" key="10">
    <source>
        <dbReference type="EMBL" id="SFC47989.1"/>
    </source>
</evidence>
<dbReference type="GO" id="GO:0005886">
    <property type="term" value="C:plasma membrane"/>
    <property type="evidence" value="ECO:0007669"/>
    <property type="project" value="UniProtKB-SubCell"/>
</dbReference>
<feature type="transmembrane region" description="Helical" evidence="8">
    <location>
        <begin position="68"/>
        <end position="86"/>
    </location>
</feature>
<reference evidence="11" key="1">
    <citation type="submission" date="2016-10" db="EMBL/GenBank/DDBJ databases">
        <authorList>
            <person name="Varghese N."/>
            <person name="Submissions S."/>
        </authorList>
    </citation>
    <scope>NUCLEOTIDE SEQUENCE [LARGE SCALE GENOMIC DNA]</scope>
    <source>
        <strain evidence="11">DSM 23439</strain>
    </source>
</reference>
<evidence type="ECO:0000256" key="8">
    <source>
        <dbReference type="HAMAP-Rule" id="MF_01521"/>
    </source>
</evidence>
<comment type="function">
    <text evidence="8">Probably functions as a manganese efflux pump.</text>
</comment>
<dbReference type="HAMAP" id="MF_01521">
    <property type="entry name" value="MntP_pump"/>
    <property type="match status" value="1"/>
</dbReference>
<keyword evidence="4 8" id="KW-1133">Transmembrane helix</keyword>
<gene>
    <name evidence="8" type="primary">mntP</name>
    <name evidence="10" type="ORF">SAMN05421848_1571</name>
</gene>
<dbReference type="STRING" id="402385.SAMN05421848_1571"/>
<comment type="caution">
    <text evidence="8">Lacks conserved residue(s) required for the propagation of feature annotation.</text>
</comment>
<feature type="transmembrane region" description="Helical" evidence="8">
    <location>
        <begin position="107"/>
        <end position="127"/>
    </location>
</feature>
<dbReference type="AlphaFoldDB" id="A0A1I1JH85"/>
<dbReference type="InterPro" id="IPR022929">
    <property type="entry name" value="Put_MntP"/>
</dbReference>
<keyword evidence="9" id="KW-0732">Signal</keyword>
<dbReference type="OrthoDB" id="9811590at2"/>
<evidence type="ECO:0000256" key="3">
    <source>
        <dbReference type="ARBA" id="ARBA00022692"/>
    </source>
</evidence>
<evidence type="ECO:0000256" key="1">
    <source>
        <dbReference type="ARBA" id="ARBA00022448"/>
    </source>
</evidence>
<evidence type="ECO:0000256" key="5">
    <source>
        <dbReference type="ARBA" id="ARBA00023065"/>
    </source>
</evidence>
<dbReference type="Proteomes" id="UP000199046">
    <property type="component" value="Unassembled WGS sequence"/>
</dbReference>
<dbReference type="RefSeq" id="WP_090132630.1">
    <property type="nucleotide sequence ID" value="NZ_FOLY01000003.1"/>
</dbReference>
<evidence type="ECO:0000256" key="2">
    <source>
        <dbReference type="ARBA" id="ARBA00022475"/>
    </source>
</evidence>
<protein>
    <recommendedName>
        <fullName evidence="8">Putative manganese efflux pump MntP</fullName>
    </recommendedName>
</protein>
<evidence type="ECO:0000256" key="6">
    <source>
        <dbReference type="ARBA" id="ARBA00023136"/>
    </source>
</evidence>
<keyword evidence="11" id="KW-1185">Reference proteome</keyword>
<dbReference type="PANTHER" id="PTHR35529">
    <property type="entry name" value="MANGANESE EFFLUX PUMP MNTP-RELATED"/>
    <property type="match status" value="1"/>
</dbReference>
<feature type="chain" id="PRO_5011606279" description="Putative manganese efflux pump MntP" evidence="9">
    <location>
        <begin position="20"/>
        <end position="195"/>
    </location>
</feature>
<proteinExistence type="inferred from homology"/>
<evidence type="ECO:0000256" key="4">
    <source>
        <dbReference type="ARBA" id="ARBA00022989"/>
    </source>
</evidence>
<feature type="transmembrane region" description="Helical" evidence="8">
    <location>
        <begin position="133"/>
        <end position="153"/>
    </location>
</feature>
<dbReference type="EMBL" id="FOLY01000003">
    <property type="protein sequence ID" value="SFC47989.1"/>
    <property type="molecule type" value="Genomic_DNA"/>
</dbReference>
<feature type="transmembrane region" description="Helical" evidence="8">
    <location>
        <begin position="165"/>
        <end position="185"/>
    </location>
</feature>
<evidence type="ECO:0000313" key="11">
    <source>
        <dbReference type="Proteomes" id="UP000199046"/>
    </source>
</evidence>
<keyword evidence="3 8" id="KW-0812">Transmembrane</keyword>
<name>A0A1I1JH85_9GAMM</name>
<comment type="subcellular location">
    <subcellularLocation>
        <location evidence="8">Cell membrane</location>
        <topology evidence="8">Multi-pass membrane protein</topology>
    </subcellularLocation>
</comment>
<keyword evidence="7 8" id="KW-0464">Manganese</keyword>
<keyword evidence="5 8" id="KW-0406">Ion transport</keyword>
<dbReference type="PANTHER" id="PTHR35529:SF1">
    <property type="entry name" value="MANGANESE EFFLUX PUMP MNTP-RELATED"/>
    <property type="match status" value="1"/>
</dbReference>
<dbReference type="InterPro" id="IPR003810">
    <property type="entry name" value="Mntp/YtaF"/>
</dbReference>
<accession>A0A1I1JH85</accession>
<feature type="signal peptide" evidence="9">
    <location>
        <begin position="1"/>
        <end position="19"/>
    </location>
</feature>
<dbReference type="Pfam" id="PF02659">
    <property type="entry name" value="Mntp"/>
    <property type="match status" value="1"/>
</dbReference>
<organism evidence="10 11">
    <name type="scientific">Kushneria avicenniae</name>
    <dbReference type="NCBI Taxonomy" id="402385"/>
    <lineage>
        <taxon>Bacteria</taxon>
        <taxon>Pseudomonadati</taxon>
        <taxon>Pseudomonadota</taxon>
        <taxon>Gammaproteobacteria</taxon>
        <taxon>Oceanospirillales</taxon>
        <taxon>Halomonadaceae</taxon>
        <taxon>Kushneria</taxon>
    </lineage>
</organism>
<evidence type="ECO:0000256" key="7">
    <source>
        <dbReference type="ARBA" id="ARBA00023211"/>
    </source>
</evidence>
<keyword evidence="2 8" id="KW-1003">Cell membrane</keyword>
<keyword evidence="1 8" id="KW-0813">Transport</keyword>
<sequence>MRPAALAFLALAMSTDAFAAALGKGAGSARPKFVEALRTGLLFGTIEGITPVIGWGLGLAAARMISQWDHWIAFILLLGLGARMVCAGLRRDSDTQTDSTRQSLGMLMLTALATSIDALVIGISLAFVDVNIALAALAIGITTAIMVTMGMMLGHVLGSVIGQRAEIIGGVLLMALGGAILYEHLYAPIPLQALL</sequence>
<evidence type="ECO:0000256" key="9">
    <source>
        <dbReference type="SAM" id="SignalP"/>
    </source>
</evidence>